<keyword evidence="11 15" id="KW-0753">Steroid metabolism</keyword>
<dbReference type="InterPro" id="IPR036554">
    <property type="entry name" value="GHMP_kinase_C_sf"/>
</dbReference>
<dbReference type="EMBL" id="ML119676">
    <property type="protein sequence ID" value="RPA81805.1"/>
    <property type="molecule type" value="Genomic_DNA"/>
</dbReference>
<dbReference type="InterPro" id="IPR020568">
    <property type="entry name" value="Ribosomal_Su5_D2-typ_SF"/>
</dbReference>
<evidence type="ECO:0000256" key="6">
    <source>
        <dbReference type="ARBA" id="ARBA00022840"/>
    </source>
</evidence>
<dbReference type="PIRSF" id="PIRSF015950">
    <property type="entry name" value="Mev_P_decrbx"/>
    <property type="match status" value="1"/>
</dbReference>
<evidence type="ECO:0000256" key="3">
    <source>
        <dbReference type="ARBA" id="ARBA00012296"/>
    </source>
</evidence>
<keyword evidence="4 15" id="KW-0444">Lipid biosynthesis</keyword>
<evidence type="ECO:0000313" key="18">
    <source>
        <dbReference type="EMBL" id="RPA81805.1"/>
    </source>
</evidence>
<keyword evidence="19" id="KW-1185">Reference proteome</keyword>
<dbReference type="Gene3D" id="3.30.230.10">
    <property type="match status" value="1"/>
</dbReference>
<dbReference type="PANTHER" id="PTHR10977:SF3">
    <property type="entry name" value="DIPHOSPHOMEVALONATE DECARBOXYLASE"/>
    <property type="match status" value="1"/>
</dbReference>
<dbReference type="GO" id="GO:0005524">
    <property type="term" value="F:ATP binding"/>
    <property type="evidence" value="ECO:0007669"/>
    <property type="project" value="UniProtKB-UniRule"/>
</dbReference>
<evidence type="ECO:0000256" key="14">
    <source>
        <dbReference type="PIRNR" id="PIRNR015950"/>
    </source>
</evidence>
<dbReference type="InterPro" id="IPR005935">
    <property type="entry name" value="Mev_decarb"/>
</dbReference>
<keyword evidence="9 14" id="KW-0443">Lipid metabolism</keyword>
<dbReference type="InterPro" id="IPR029765">
    <property type="entry name" value="Mev_diP_decarb"/>
</dbReference>
<feature type="domain" description="Diphosphomevalonate decarboxylase-like N-terminal" evidence="17">
    <location>
        <begin position="10"/>
        <end position="180"/>
    </location>
</feature>
<evidence type="ECO:0000256" key="15">
    <source>
        <dbReference type="RuleBase" id="RU363086"/>
    </source>
</evidence>
<protein>
    <recommendedName>
        <fullName evidence="3 14">Diphosphomevalonate decarboxylase</fullName>
        <ecNumber evidence="3 14">4.1.1.33</ecNumber>
    </recommendedName>
</protein>
<dbReference type="AlphaFoldDB" id="A0A3N4I6U3"/>
<evidence type="ECO:0000259" key="17">
    <source>
        <dbReference type="Pfam" id="PF22700"/>
    </source>
</evidence>
<comment type="similarity">
    <text evidence="2 14 15">Belongs to the diphosphomevalonate decarboxylase family.</text>
</comment>
<accession>A0A3N4I6U3</accession>
<dbReference type="Gene3D" id="3.30.70.890">
    <property type="entry name" value="GHMP kinase, C-terminal domain"/>
    <property type="match status" value="1"/>
</dbReference>
<keyword evidence="8 15" id="KW-0756">Sterol biosynthesis</keyword>
<proteinExistence type="inferred from homology"/>
<keyword evidence="5 14" id="KW-0547">Nucleotide-binding</keyword>
<evidence type="ECO:0000256" key="13">
    <source>
        <dbReference type="ARBA" id="ARBA00048416"/>
    </source>
</evidence>
<evidence type="ECO:0000313" key="19">
    <source>
        <dbReference type="Proteomes" id="UP000275078"/>
    </source>
</evidence>
<dbReference type="SUPFAM" id="SSF55060">
    <property type="entry name" value="GHMP Kinase, C-terminal domain"/>
    <property type="match status" value="1"/>
</dbReference>
<gene>
    <name evidence="18" type="ORF">BJ508DRAFT_306192</name>
</gene>
<evidence type="ECO:0000256" key="12">
    <source>
        <dbReference type="ARBA" id="ARBA00023239"/>
    </source>
</evidence>
<dbReference type="STRING" id="1160509.A0A3N4I6U3"/>
<evidence type="ECO:0000259" key="16">
    <source>
        <dbReference type="Pfam" id="PF18376"/>
    </source>
</evidence>
<dbReference type="EC" id="4.1.1.33" evidence="3 14"/>
<dbReference type="GO" id="GO:0004163">
    <property type="term" value="F:diphosphomevalonate decarboxylase activity"/>
    <property type="evidence" value="ECO:0007669"/>
    <property type="project" value="UniProtKB-UniRule"/>
</dbReference>
<evidence type="ECO:0000256" key="1">
    <source>
        <dbReference type="ARBA" id="ARBA00005055"/>
    </source>
</evidence>
<evidence type="ECO:0000256" key="4">
    <source>
        <dbReference type="ARBA" id="ARBA00022516"/>
    </source>
</evidence>
<dbReference type="UniPathway" id="UPA00057">
    <property type="reaction ID" value="UER00100"/>
</dbReference>
<dbReference type="PANTHER" id="PTHR10977">
    <property type="entry name" value="DIPHOSPHOMEVALONATE DECARBOXYLASE"/>
    <property type="match status" value="1"/>
</dbReference>
<name>A0A3N4I6U3_ASCIM</name>
<evidence type="ECO:0000256" key="7">
    <source>
        <dbReference type="ARBA" id="ARBA00022955"/>
    </source>
</evidence>
<comment type="pathway">
    <text evidence="1 15">Isoprenoid biosynthesis; isopentenyl diphosphate biosynthesis via mevalonate pathway; isopentenyl diphosphate from (R)-mevalonate: step 3/3.</text>
</comment>
<dbReference type="Pfam" id="PF18376">
    <property type="entry name" value="MDD_C"/>
    <property type="match status" value="1"/>
</dbReference>
<dbReference type="InterPro" id="IPR053859">
    <property type="entry name" value="MVD-like_N"/>
</dbReference>
<keyword evidence="6 14" id="KW-0067">ATP-binding</keyword>
<organism evidence="18 19">
    <name type="scientific">Ascobolus immersus RN42</name>
    <dbReference type="NCBI Taxonomy" id="1160509"/>
    <lineage>
        <taxon>Eukaryota</taxon>
        <taxon>Fungi</taxon>
        <taxon>Dikarya</taxon>
        <taxon>Ascomycota</taxon>
        <taxon>Pezizomycotina</taxon>
        <taxon>Pezizomycetes</taxon>
        <taxon>Pezizales</taxon>
        <taxon>Ascobolaceae</taxon>
        <taxon>Ascobolus</taxon>
    </lineage>
</organism>
<dbReference type="SUPFAM" id="SSF54211">
    <property type="entry name" value="Ribosomal protein S5 domain 2-like"/>
    <property type="match status" value="1"/>
</dbReference>
<dbReference type="GO" id="GO:0016126">
    <property type="term" value="P:sterol biosynthetic process"/>
    <property type="evidence" value="ECO:0007669"/>
    <property type="project" value="UniProtKB-KW"/>
</dbReference>
<evidence type="ECO:0000256" key="8">
    <source>
        <dbReference type="ARBA" id="ARBA00023011"/>
    </source>
</evidence>
<sequence>MEALAVTAVAPVNIAVIKYWGKRNVELNLPTNSSISVTLSTDDLRAITSVAVSPQFSEDLFWLNGELQNLIGSKHINCVNILRKERALLEAADPGLKKLSNWKIRIISENNFPTAAGLASSAAGYAALVFSISKLFELDLNQTELSKVARVGSGSSSRSLFGGYVAWQAGNLENGDDSVAVEVAPVSHWPNMRALVLVISAGKKSVSSTGGMQRTVGTSTLFPARHLKIVPERMSQMEDAIRAKDFGSFAKLTMCDSNQFHAVCLDSYPPILYLNDTSRAVISFVHYFNEYYGAVKLAYTFDAGPNAVLYFLEEDSAQVLSCLKPVLPAAKIPFEVDEGPSGFCFDAMDMLKIGITDIVYSRVGPGPEVVETSLFAPGDKFVPITATQR</sequence>
<feature type="domain" description="Mvd1 C-terminal" evidence="16">
    <location>
        <begin position="194"/>
        <end position="370"/>
    </location>
</feature>
<evidence type="ECO:0000256" key="11">
    <source>
        <dbReference type="ARBA" id="ARBA00023221"/>
    </source>
</evidence>
<dbReference type="OrthoDB" id="10253702at2759"/>
<dbReference type="InterPro" id="IPR014721">
    <property type="entry name" value="Ribsml_uS5_D2-typ_fold_subgr"/>
</dbReference>
<reference evidence="18 19" key="1">
    <citation type="journal article" date="2018" name="Nat. Ecol. Evol.">
        <title>Pezizomycetes genomes reveal the molecular basis of ectomycorrhizal truffle lifestyle.</title>
        <authorList>
            <person name="Murat C."/>
            <person name="Payen T."/>
            <person name="Noel B."/>
            <person name="Kuo A."/>
            <person name="Morin E."/>
            <person name="Chen J."/>
            <person name="Kohler A."/>
            <person name="Krizsan K."/>
            <person name="Balestrini R."/>
            <person name="Da Silva C."/>
            <person name="Montanini B."/>
            <person name="Hainaut M."/>
            <person name="Levati E."/>
            <person name="Barry K.W."/>
            <person name="Belfiori B."/>
            <person name="Cichocki N."/>
            <person name="Clum A."/>
            <person name="Dockter R.B."/>
            <person name="Fauchery L."/>
            <person name="Guy J."/>
            <person name="Iotti M."/>
            <person name="Le Tacon F."/>
            <person name="Lindquist E.A."/>
            <person name="Lipzen A."/>
            <person name="Malagnac F."/>
            <person name="Mello A."/>
            <person name="Molinier V."/>
            <person name="Miyauchi S."/>
            <person name="Poulain J."/>
            <person name="Riccioni C."/>
            <person name="Rubini A."/>
            <person name="Sitrit Y."/>
            <person name="Splivallo R."/>
            <person name="Traeger S."/>
            <person name="Wang M."/>
            <person name="Zifcakova L."/>
            <person name="Wipf D."/>
            <person name="Zambonelli A."/>
            <person name="Paolocci F."/>
            <person name="Nowrousian M."/>
            <person name="Ottonello S."/>
            <person name="Baldrian P."/>
            <person name="Spatafora J.W."/>
            <person name="Henrissat B."/>
            <person name="Nagy L.G."/>
            <person name="Aury J.M."/>
            <person name="Wincker P."/>
            <person name="Grigoriev I.V."/>
            <person name="Bonfante P."/>
            <person name="Martin F.M."/>
        </authorList>
    </citation>
    <scope>NUCLEOTIDE SEQUENCE [LARGE SCALE GENOMIC DNA]</scope>
    <source>
        <strain evidence="18 19">RN42</strain>
    </source>
</reference>
<dbReference type="GO" id="GO:0019287">
    <property type="term" value="P:isopentenyl diphosphate biosynthetic process, mevalonate pathway"/>
    <property type="evidence" value="ECO:0007669"/>
    <property type="project" value="UniProtKB-UniRule"/>
</dbReference>
<dbReference type="Pfam" id="PF22700">
    <property type="entry name" value="MVD-like_N"/>
    <property type="match status" value="1"/>
</dbReference>
<keyword evidence="7 15" id="KW-0752">Steroid biosynthesis</keyword>
<dbReference type="FunFam" id="3.30.230.10:FF:000018">
    <property type="entry name" value="Diphosphomevalonate decarboxylase"/>
    <property type="match status" value="1"/>
</dbReference>
<evidence type="ECO:0000256" key="2">
    <source>
        <dbReference type="ARBA" id="ARBA00008831"/>
    </source>
</evidence>
<evidence type="ECO:0000256" key="10">
    <source>
        <dbReference type="ARBA" id="ARBA00023166"/>
    </source>
</evidence>
<evidence type="ECO:0000256" key="5">
    <source>
        <dbReference type="ARBA" id="ARBA00022741"/>
    </source>
</evidence>
<keyword evidence="12 14" id="KW-0456">Lyase</keyword>
<dbReference type="GO" id="GO:0005829">
    <property type="term" value="C:cytosol"/>
    <property type="evidence" value="ECO:0007669"/>
    <property type="project" value="InterPro"/>
</dbReference>
<dbReference type="InterPro" id="IPR041431">
    <property type="entry name" value="Mvd1_C"/>
</dbReference>
<evidence type="ECO:0000256" key="9">
    <source>
        <dbReference type="ARBA" id="ARBA00023098"/>
    </source>
</evidence>
<keyword evidence="10 15" id="KW-1207">Sterol metabolism</keyword>
<dbReference type="Proteomes" id="UP000275078">
    <property type="component" value="Unassembled WGS sequence"/>
</dbReference>
<dbReference type="NCBIfam" id="TIGR01240">
    <property type="entry name" value="mevDPdecarb"/>
    <property type="match status" value="1"/>
</dbReference>
<comment type="catalytic activity">
    <reaction evidence="13">
        <text>(R)-5-diphosphomevalonate + ATP = isopentenyl diphosphate + ADP + phosphate + CO2</text>
        <dbReference type="Rhea" id="RHEA:23732"/>
        <dbReference type="ChEBI" id="CHEBI:16526"/>
        <dbReference type="ChEBI" id="CHEBI:30616"/>
        <dbReference type="ChEBI" id="CHEBI:43474"/>
        <dbReference type="ChEBI" id="CHEBI:57557"/>
        <dbReference type="ChEBI" id="CHEBI:128769"/>
        <dbReference type="ChEBI" id="CHEBI:456216"/>
        <dbReference type="EC" id="4.1.1.33"/>
    </reaction>
    <physiologicalReaction direction="left-to-right" evidence="13">
        <dbReference type="Rhea" id="RHEA:23733"/>
    </physiologicalReaction>
</comment>